<keyword evidence="3" id="KW-1185">Reference proteome</keyword>
<evidence type="ECO:0000256" key="1">
    <source>
        <dbReference type="SAM" id="MobiDB-lite"/>
    </source>
</evidence>
<comment type="caution">
    <text evidence="2">The sequence shown here is derived from an EMBL/GenBank/DDBJ whole genome shotgun (WGS) entry which is preliminary data.</text>
</comment>
<protein>
    <submittedName>
        <fullName evidence="2">Uncharacterized protein</fullName>
    </submittedName>
</protein>
<evidence type="ECO:0000313" key="3">
    <source>
        <dbReference type="Proteomes" id="UP001221757"/>
    </source>
</evidence>
<proteinExistence type="predicted"/>
<evidence type="ECO:0000313" key="2">
    <source>
        <dbReference type="EMBL" id="KAJ7663043.1"/>
    </source>
</evidence>
<organism evidence="2 3">
    <name type="scientific">Mycena rosella</name>
    <name type="common">Pink bonnet</name>
    <name type="synonym">Agaricus rosellus</name>
    <dbReference type="NCBI Taxonomy" id="1033263"/>
    <lineage>
        <taxon>Eukaryota</taxon>
        <taxon>Fungi</taxon>
        <taxon>Dikarya</taxon>
        <taxon>Basidiomycota</taxon>
        <taxon>Agaricomycotina</taxon>
        <taxon>Agaricomycetes</taxon>
        <taxon>Agaricomycetidae</taxon>
        <taxon>Agaricales</taxon>
        <taxon>Marasmiineae</taxon>
        <taxon>Mycenaceae</taxon>
        <taxon>Mycena</taxon>
    </lineage>
</organism>
<dbReference type="Proteomes" id="UP001221757">
    <property type="component" value="Unassembled WGS sequence"/>
</dbReference>
<dbReference type="EMBL" id="JARKIE010000235">
    <property type="protein sequence ID" value="KAJ7663043.1"/>
    <property type="molecule type" value="Genomic_DNA"/>
</dbReference>
<feature type="compositionally biased region" description="Basic residues" evidence="1">
    <location>
        <begin position="100"/>
        <end position="112"/>
    </location>
</feature>
<feature type="region of interest" description="Disordered" evidence="1">
    <location>
        <begin position="96"/>
        <end position="145"/>
    </location>
</feature>
<reference evidence="2" key="1">
    <citation type="submission" date="2023-03" db="EMBL/GenBank/DDBJ databases">
        <title>Massive genome expansion in bonnet fungi (Mycena s.s.) driven by repeated elements and novel gene families across ecological guilds.</title>
        <authorList>
            <consortium name="Lawrence Berkeley National Laboratory"/>
            <person name="Harder C.B."/>
            <person name="Miyauchi S."/>
            <person name="Viragh M."/>
            <person name="Kuo A."/>
            <person name="Thoen E."/>
            <person name="Andreopoulos B."/>
            <person name="Lu D."/>
            <person name="Skrede I."/>
            <person name="Drula E."/>
            <person name="Henrissat B."/>
            <person name="Morin E."/>
            <person name="Kohler A."/>
            <person name="Barry K."/>
            <person name="LaButti K."/>
            <person name="Morin E."/>
            <person name="Salamov A."/>
            <person name="Lipzen A."/>
            <person name="Mereny Z."/>
            <person name="Hegedus B."/>
            <person name="Baldrian P."/>
            <person name="Stursova M."/>
            <person name="Weitz H."/>
            <person name="Taylor A."/>
            <person name="Grigoriev I.V."/>
            <person name="Nagy L.G."/>
            <person name="Martin F."/>
            <person name="Kauserud H."/>
        </authorList>
    </citation>
    <scope>NUCLEOTIDE SEQUENCE</scope>
    <source>
        <strain evidence="2">CBHHK067</strain>
    </source>
</reference>
<sequence length="349" mass="38326">MCSHVGIPSFRAVEAGASANLRFQDLHMRGSTTECQRMGLKLNGMGQLIHLSVEDGRKENEKNELCSAQRQLGCSTLNAMTKMVTGMWADSDALVNPARTARRQPQPRRRRIGRLEPKGKKAAAASTATSETNPEEYTAEEQDEHGAEQRQLSFSICSFGASALLRRSCDNKITWAPAPLSPPFDIEAQQVTSVFADGMGSAAKPFSLIPNVKLNYISVLNFACTAMLRPFILLRNFHEYSSPVYLRSGVAVCSQLNRTRVLCRFADLQRLPSTPIGVVQLIRDGASTKAGTGHKSSTYIPPEWSGISFGPNWCRSSATIPQGNFEFALWGPPHLKSSLNVPNIYVHDL</sequence>
<gene>
    <name evidence="2" type="ORF">B0H17DRAFT_1144148</name>
</gene>
<accession>A0AAD7CTT2</accession>
<feature type="compositionally biased region" description="Acidic residues" evidence="1">
    <location>
        <begin position="133"/>
        <end position="143"/>
    </location>
</feature>
<name>A0AAD7CTT2_MYCRO</name>
<dbReference type="AlphaFoldDB" id="A0AAD7CTT2"/>